<reference evidence="3" key="1">
    <citation type="submission" date="2017-02" db="UniProtKB">
        <authorList>
            <consortium name="WormBaseParasite"/>
        </authorList>
    </citation>
    <scope>IDENTIFICATION</scope>
</reference>
<dbReference type="AlphaFoldDB" id="A0A0N4ZVI8"/>
<evidence type="ECO:0000313" key="3">
    <source>
        <dbReference type="WBParaSite" id="PTRK_0001259200.1"/>
    </source>
</evidence>
<proteinExistence type="predicted"/>
<feature type="chain" id="PRO_5011977640" evidence="1">
    <location>
        <begin position="16"/>
        <end position="199"/>
    </location>
</feature>
<keyword evidence="2" id="KW-1185">Reference proteome</keyword>
<name>A0A0N4ZVI8_PARTI</name>
<protein>
    <submittedName>
        <fullName evidence="3">Astacin domain-containing protein</fullName>
    </submittedName>
</protein>
<accession>A0A0N4ZVI8</accession>
<evidence type="ECO:0000256" key="1">
    <source>
        <dbReference type="SAM" id="SignalP"/>
    </source>
</evidence>
<sequence length="199" mass="22654">MLIICCLLGNWLSQAEDGIKSIIEVRRNGLFLTTTLPVGEYCGINSQLCQELNIPTHIHNINDMTSDFNPILFESDNIYNPTSSTTEFTYSLENYHPTECQLNEIIRNHNSGIILSTTYSGPSLNFPQISFSLPNFNNNYQNNTSQILVPEDLPFNNDINQRIFYIEHPDNIDNNTRSEDKLPTYEEATTINNINSGKL</sequence>
<feature type="signal peptide" evidence="1">
    <location>
        <begin position="1"/>
        <end position="15"/>
    </location>
</feature>
<evidence type="ECO:0000313" key="2">
    <source>
        <dbReference type="Proteomes" id="UP000038045"/>
    </source>
</evidence>
<organism evidence="2 3">
    <name type="scientific">Parastrongyloides trichosuri</name>
    <name type="common">Possum-specific nematode worm</name>
    <dbReference type="NCBI Taxonomy" id="131310"/>
    <lineage>
        <taxon>Eukaryota</taxon>
        <taxon>Metazoa</taxon>
        <taxon>Ecdysozoa</taxon>
        <taxon>Nematoda</taxon>
        <taxon>Chromadorea</taxon>
        <taxon>Rhabditida</taxon>
        <taxon>Tylenchina</taxon>
        <taxon>Panagrolaimomorpha</taxon>
        <taxon>Strongyloidoidea</taxon>
        <taxon>Strongyloididae</taxon>
        <taxon>Parastrongyloides</taxon>
    </lineage>
</organism>
<dbReference type="WBParaSite" id="PTRK_0001259200.1">
    <property type="protein sequence ID" value="PTRK_0001259200.1"/>
    <property type="gene ID" value="PTRK_0001259200"/>
</dbReference>
<keyword evidence="1" id="KW-0732">Signal</keyword>
<dbReference type="Proteomes" id="UP000038045">
    <property type="component" value="Unplaced"/>
</dbReference>